<dbReference type="AlphaFoldDB" id="A0A8I1SYU5"/>
<sequence>MKGMNRIKRGSGFQGVLRYVFGRDRDHQDSPGVLIGGNLSGTDVRQLSREFAAVRALRPDIGKPVWHNSLRLPAGETLSPERWKTLCDDYMARMGFTPDHPRCYVMHDDAQGQHIHIVASRVSATGAVYLGRNENLISTRIIQRLERVYRLTLTQGATYTGKRKIVPPERKQAQQGEIEAALRTGLLPPRLQLQQILDATLKRGPQTATEFAHALQAQGVTVVPNIASTGTLNGFSFGIDGVMFKGSALGAAYKWASLKKIVNYDKDRDHAALADLRASASRSTGLEATPAGDRRTLDADSAQYRAGDAGPTAHDRTVDGAGDAADRADPGPGPASDPGPTTDDRTRADQRLDAPDRADERTANPPEADETSGSASDASRPGDAGRHQQPSASHAHAGHLADGLRRDSGGGADPRWDARFRRASAAKRAAAGAAAGAAASAAADAAAIATTAAISPERIDEQTRQDARNADPVPYLEARGFTVKREGRHASVRDGSGDEVYRLTQTSGRWVWCDLYGQNGGDMIALVRDMAPGTSFRDAVFELTGGAALVQRVQAPKPAPESPPTSPIPLILPPFQPHQRSAGRAYLAGRGISPATLDAAEAAGMLRYASGAVLFVGYDEARQPRSATQRLIDDDAIPNKRDLRGSVKAFCPILPGDPQTVWIVEGGTDALAVQDREGGDGQPPTVIVTGGAGVRSFLDQPAIQALLRKAARVVIACENEKDAETQARTDAHHVQQRDRVRGIAPGADVQLWRPPAGCKDVAQLHARTVQVTDVAASLTAPRTAPPTQPGSTSAHRSPTPQSAGNETRPR</sequence>
<gene>
    <name evidence="3" type="ORF">J0I24_16330</name>
</gene>
<evidence type="ECO:0000313" key="4">
    <source>
        <dbReference type="Proteomes" id="UP000664800"/>
    </source>
</evidence>
<name>A0A8I1SYU5_THIA3</name>
<reference evidence="3" key="1">
    <citation type="submission" date="2021-02" db="EMBL/GenBank/DDBJ databases">
        <title>Thiocyanate and organic carbon inputs drive convergent selection for specific autotrophic Afipia and Thiobacillus strains within complex microbiomes.</title>
        <authorList>
            <person name="Huddy R.J."/>
            <person name="Sachdeva R."/>
            <person name="Kadzinga F."/>
            <person name="Kantor R.S."/>
            <person name="Harrison S.T.L."/>
            <person name="Banfield J.F."/>
        </authorList>
    </citation>
    <scope>NUCLEOTIDE SEQUENCE</scope>
    <source>
        <strain evidence="3">SCN18_13_7_16_R3_B_64_19</strain>
    </source>
</reference>
<protein>
    <submittedName>
        <fullName evidence="3">Relaxase/mobilization nuclease domain-containing protein</fullName>
    </submittedName>
</protein>
<dbReference type="Pfam" id="PF03432">
    <property type="entry name" value="Relaxase"/>
    <property type="match status" value="1"/>
</dbReference>
<feature type="domain" description="MobA/VirD2-like nuclease" evidence="2">
    <location>
        <begin position="30"/>
        <end position="151"/>
    </location>
</feature>
<feature type="region of interest" description="Disordered" evidence="1">
    <location>
        <begin position="304"/>
        <end position="416"/>
    </location>
</feature>
<dbReference type="Proteomes" id="UP000664800">
    <property type="component" value="Unassembled WGS sequence"/>
</dbReference>
<proteinExistence type="predicted"/>
<evidence type="ECO:0000259" key="2">
    <source>
        <dbReference type="Pfam" id="PF03432"/>
    </source>
</evidence>
<feature type="region of interest" description="Disordered" evidence="1">
    <location>
        <begin position="279"/>
        <end position="298"/>
    </location>
</feature>
<feature type="region of interest" description="Disordered" evidence="1">
    <location>
        <begin position="775"/>
        <end position="810"/>
    </location>
</feature>
<feature type="compositionally biased region" description="Polar residues" evidence="1">
    <location>
        <begin position="789"/>
        <end position="810"/>
    </location>
</feature>
<evidence type="ECO:0000313" key="3">
    <source>
        <dbReference type="EMBL" id="MBN8745836.1"/>
    </source>
</evidence>
<dbReference type="InterPro" id="IPR005094">
    <property type="entry name" value="Endonuclease_MobA/VirD2"/>
</dbReference>
<feature type="compositionally biased region" description="Basic and acidic residues" evidence="1">
    <location>
        <begin position="313"/>
        <end position="329"/>
    </location>
</feature>
<organism evidence="3 4">
    <name type="scientific">Thiomonas arsenitoxydans (strain DSM 22701 / CIP 110005 / 3As)</name>
    <dbReference type="NCBI Taxonomy" id="426114"/>
    <lineage>
        <taxon>Bacteria</taxon>
        <taxon>Pseudomonadati</taxon>
        <taxon>Pseudomonadota</taxon>
        <taxon>Betaproteobacteria</taxon>
        <taxon>Burkholderiales</taxon>
        <taxon>Thiomonas</taxon>
    </lineage>
</organism>
<feature type="compositionally biased region" description="Basic and acidic residues" evidence="1">
    <location>
        <begin position="402"/>
        <end position="416"/>
    </location>
</feature>
<accession>A0A8I1SYU5</accession>
<feature type="compositionally biased region" description="Basic and acidic residues" evidence="1">
    <location>
        <begin position="342"/>
        <end position="362"/>
    </location>
</feature>
<evidence type="ECO:0000256" key="1">
    <source>
        <dbReference type="SAM" id="MobiDB-lite"/>
    </source>
</evidence>
<dbReference type="EMBL" id="JAFKMR010000048">
    <property type="protein sequence ID" value="MBN8745836.1"/>
    <property type="molecule type" value="Genomic_DNA"/>
</dbReference>
<comment type="caution">
    <text evidence="3">The sequence shown here is derived from an EMBL/GenBank/DDBJ whole genome shotgun (WGS) entry which is preliminary data.</text>
</comment>